<sequence length="32" mass="3581">MRLLLKMKMHAGARHVYQANARAAMANAAMPR</sequence>
<keyword evidence="2" id="KW-1185">Reference proteome</keyword>
<dbReference type="EMBL" id="JYDP01001588">
    <property type="protein sequence ID" value="KRY98099.1"/>
    <property type="molecule type" value="Genomic_DNA"/>
</dbReference>
<comment type="caution">
    <text evidence="1">The sequence shown here is derived from an EMBL/GenBank/DDBJ whole genome shotgun (WGS) entry which is preliminary data.</text>
</comment>
<protein>
    <submittedName>
        <fullName evidence="1">Uncharacterized protein</fullName>
    </submittedName>
</protein>
<organism evidence="1 2">
    <name type="scientific">Trichinella zimbabwensis</name>
    <dbReference type="NCBI Taxonomy" id="268475"/>
    <lineage>
        <taxon>Eukaryota</taxon>
        <taxon>Metazoa</taxon>
        <taxon>Ecdysozoa</taxon>
        <taxon>Nematoda</taxon>
        <taxon>Enoplea</taxon>
        <taxon>Dorylaimia</taxon>
        <taxon>Trichinellida</taxon>
        <taxon>Trichinellidae</taxon>
        <taxon>Trichinella</taxon>
    </lineage>
</organism>
<evidence type="ECO:0000313" key="2">
    <source>
        <dbReference type="Proteomes" id="UP000055024"/>
    </source>
</evidence>
<reference evidence="1 2" key="1">
    <citation type="submission" date="2015-01" db="EMBL/GenBank/DDBJ databases">
        <title>Evolution of Trichinella species and genotypes.</title>
        <authorList>
            <person name="Korhonen P.K."/>
            <person name="Edoardo P."/>
            <person name="Giuseppe L.R."/>
            <person name="Gasser R.B."/>
        </authorList>
    </citation>
    <scope>NUCLEOTIDE SEQUENCE [LARGE SCALE GENOMIC DNA]</scope>
    <source>
        <strain evidence="1">ISS1029</strain>
    </source>
</reference>
<accession>A0A0V1GJT1</accession>
<name>A0A0V1GJT1_9BILA</name>
<gene>
    <name evidence="1" type="ORF">T11_16622</name>
</gene>
<dbReference type="AlphaFoldDB" id="A0A0V1GJT1"/>
<dbReference type="Proteomes" id="UP000055024">
    <property type="component" value="Unassembled WGS sequence"/>
</dbReference>
<evidence type="ECO:0000313" key="1">
    <source>
        <dbReference type="EMBL" id="KRY98099.1"/>
    </source>
</evidence>
<proteinExistence type="predicted"/>